<sequence length="356" mass="39710">MEEVIIVGAGLSGLSAAYYLKKKGIDALVVEARERWGGRIETVQAAGNGTPVEMGATWFAEKHTHLMRLLKELDLPFYKQYQKGIGVFETDASQEAQLFQVPDPEEASYRMAGGTSKLMDALVQHIGRDRIVLSSPIARISEGEDYIETITSKGERFTSKYLIITIPPFLILSQKIAFAPVLPAELVSVMANTHTWMGDSIKFAVEYESPFWREGYSGTVFSHAGIAIEMYDHSNYEETRFALKGFLSADASAFTKEERELKVMEQLTRLLGKQAANYLSCTERVWKGETYTFSDYGRYVMPHQNSGHPLYLQSLMNSKLYLAGTETSPSFGGYMDGAVYSDLATAQSILRKMSIA</sequence>
<evidence type="ECO:0000313" key="3">
    <source>
        <dbReference type="EMBL" id="MFD3003883.1"/>
    </source>
</evidence>
<organism evidence="3 4">
    <name type="scientific">Pontibacter toksunensis</name>
    <dbReference type="NCBI Taxonomy" id="1332631"/>
    <lineage>
        <taxon>Bacteria</taxon>
        <taxon>Pseudomonadati</taxon>
        <taxon>Bacteroidota</taxon>
        <taxon>Cytophagia</taxon>
        <taxon>Cytophagales</taxon>
        <taxon>Hymenobacteraceae</taxon>
        <taxon>Pontibacter</taxon>
    </lineage>
</organism>
<dbReference type="InterPro" id="IPR050703">
    <property type="entry name" value="Flavin_MAO"/>
</dbReference>
<dbReference type="RefSeq" id="WP_377492141.1">
    <property type="nucleotide sequence ID" value="NZ_JBHUOX010000049.1"/>
</dbReference>
<evidence type="ECO:0000256" key="1">
    <source>
        <dbReference type="ARBA" id="ARBA00005995"/>
    </source>
</evidence>
<evidence type="ECO:0000313" key="4">
    <source>
        <dbReference type="Proteomes" id="UP001597641"/>
    </source>
</evidence>
<dbReference type="InterPro" id="IPR036188">
    <property type="entry name" value="FAD/NAD-bd_sf"/>
</dbReference>
<accession>A0ABW6C3W6</accession>
<feature type="domain" description="Amine oxidase" evidence="2">
    <location>
        <begin position="105"/>
        <end position="350"/>
    </location>
</feature>
<gene>
    <name evidence="3" type="ORF">ACFS7Z_26240</name>
</gene>
<dbReference type="SUPFAM" id="SSF51905">
    <property type="entry name" value="FAD/NAD(P)-binding domain"/>
    <property type="match status" value="1"/>
</dbReference>
<keyword evidence="4" id="KW-1185">Reference proteome</keyword>
<comment type="caution">
    <text evidence="3">The sequence shown here is derived from an EMBL/GenBank/DDBJ whole genome shotgun (WGS) entry which is preliminary data.</text>
</comment>
<dbReference type="PANTHER" id="PTHR43563">
    <property type="entry name" value="AMINE OXIDASE"/>
    <property type="match status" value="1"/>
</dbReference>
<comment type="similarity">
    <text evidence="1">Belongs to the flavin monoamine oxidase family.</text>
</comment>
<proteinExistence type="inferred from homology"/>
<dbReference type="Gene3D" id="3.50.50.60">
    <property type="entry name" value="FAD/NAD(P)-binding domain"/>
    <property type="match status" value="2"/>
</dbReference>
<dbReference type="SUPFAM" id="SSF54373">
    <property type="entry name" value="FAD-linked reductases, C-terminal domain"/>
    <property type="match status" value="1"/>
</dbReference>
<dbReference type="Proteomes" id="UP001597641">
    <property type="component" value="Unassembled WGS sequence"/>
</dbReference>
<reference evidence="4" key="1">
    <citation type="journal article" date="2019" name="Int. J. Syst. Evol. Microbiol.">
        <title>The Global Catalogue of Microorganisms (GCM) 10K type strain sequencing project: providing services to taxonomists for standard genome sequencing and annotation.</title>
        <authorList>
            <consortium name="The Broad Institute Genomics Platform"/>
            <consortium name="The Broad Institute Genome Sequencing Center for Infectious Disease"/>
            <person name="Wu L."/>
            <person name="Ma J."/>
        </authorList>
    </citation>
    <scope>NUCLEOTIDE SEQUENCE [LARGE SCALE GENOMIC DNA]</scope>
    <source>
        <strain evidence="4">KCTC 23984</strain>
    </source>
</reference>
<evidence type="ECO:0000259" key="2">
    <source>
        <dbReference type="Pfam" id="PF01593"/>
    </source>
</evidence>
<dbReference type="EMBL" id="JBHUOX010000049">
    <property type="protein sequence ID" value="MFD3003883.1"/>
    <property type="molecule type" value="Genomic_DNA"/>
</dbReference>
<name>A0ABW6C3W6_9BACT</name>
<dbReference type="Pfam" id="PF01593">
    <property type="entry name" value="Amino_oxidase"/>
    <property type="match status" value="2"/>
</dbReference>
<dbReference type="PANTHER" id="PTHR43563:SF1">
    <property type="entry name" value="AMINE OXIDASE [FLAVIN-CONTAINING] B"/>
    <property type="match status" value="1"/>
</dbReference>
<protein>
    <submittedName>
        <fullName evidence="3">Flavin monoamine oxidase family protein</fullName>
    </submittedName>
</protein>
<dbReference type="InterPro" id="IPR002937">
    <property type="entry name" value="Amino_oxidase"/>
</dbReference>
<feature type="domain" description="Amine oxidase" evidence="2">
    <location>
        <begin position="11"/>
        <end position="80"/>
    </location>
</feature>